<name>A0A8B7XVF0_ACAPL</name>
<dbReference type="InterPro" id="IPR000742">
    <property type="entry name" value="EGF"/>
</dbReference>
<evidence type="ECO:0000256" key="7">
    <source>
        <dbReference type="SAM" id="MobiDB-lite"/>
    </source>
</evidence>
<keyword evidence="2 8" id="KW-0732">Signal</keyword>
<accession>A0A8B7XVF0</accession>
<dbReference type="FunFam" id="2.10.25.10:FF:000240">
    <property type="entry name" value="Vitamin K-dependent protein S"/>
    <property type="match status" value="1"/>
</dbReference>
<dbReference type="GO" id="GO:0005509">
    <property type="term" value="F:calcium ion binding"/>
    <property type="evidence" value="ECO:0007669"/>
    <property type="project" value="InterPro"/>
</dbReference>
<dbReference type="KEGG" id="aplc:110976121"/>
<dbReference type="PROSITE" id="PS01187">
    <property type="entry name" value="EGF_CA"/>
    <property type="match status" value="1"/>
</dbReference>
<dbReference type="InterPro" id="IPR000152">
    <property type="entry name" value="EGF-type_Asp/Asn_hydroxyl_site"/>
</dbReference>
<feature type="domain" description="Sushi" evidence="10">
    <location>
        <begin position="676"/>
        <end position="733"/>
    </location>
</feature>
<evidence type="ECO:0000256" key="3">
    <source>
        <dbReference type="ARBA" id="ARBA00022737"/>
    </source>
</evidence>
<dbReference type="SMART" id="SM00032">
    <property type="entry name" value="CCP"/>
    <property type="match status" value="1"/>
</dbReference>
<dbReference type="SUPFAM" id="SSF57535">
    <property type="entry name" value="Complement control module/SCR domain"/>
    <property type="match status" value="1"/>
</dbReference>
<proteinExistence type="predicted"/>
<dbReference type="PROSITE" id="PS50923">
    <property type="entry name" value="SUSHI"/>
    <property type="match status" value="1"/>
</dbReference>
<dbReference type="AlphaFoldDB" id="A0A8B7XVF0"/>
<dbReference type="PROSITE" id="PS01186">
    <property type="entry name" value="EGF_2"/>
    <property type="match status" value="3"/>
</dbReference>
<dbReference type="Pfam" id="PF10577">
    <property type="entry name" value="FAM171A1-2-B_N"/>
    <property type="match status" value="1"/>
</dbReference>
<dbReference type="PROSITE" id="PS00010">
    <property type="entry name" value="ASX_HYDROXYL"/>
    <property type="match status" value="3"/>
</dbReference>
<dbReference type="Pfam" id="PF07645">
    <property type="entry name" value="EGF_CA"/>
    <property type="match status" value="1"/>
</dbReference>
<dbReference type="Gene3D" id="2.10.25.10">
    <property type="entry name" value="Laminin"/>
    <property type="match status" value="6"/>
</dbReference>
<keyword evidence="6" id="KW-0768">Sushi</keyword>
<dbReference type="SUPFAM" id="SSF57184">
    <property type="entry name" value="Growth factor receptor domain"/>
    <property type="match status" value="1"/>
</dbReference>
<dbReference type="PANTHER" id="PTHR24050:SF28">
    <property type="entry name" value="UROMODULIN-LIKE"/>
    <property type="match status" value="1"/>
</dbReference>
<dbReference type="CDD" id="cd00054">
    <property type="entry name" value="EGF_CA"/>
    <property type="match status" value="2"/>
</dbReference>
<evidence type="ECO:0000256" key="2">
    <source>
        <dbReference type="ARBA" id="ARBA00022729"/>
    </source>
</evidence>
<dbReference type="InterPro" id="IPR000436">
    <property type="entry name" value="Sushi_SCR_CCP_dom"/>
</dbReference>
<dbReference type="GeneID" id="110976121"/>
<evidence type="ECO:0000259" key="9">
    <source>
        <dbReference type="PROSITE" id="PS50026"/>
    </source>
</evidence>
<feature type="domain" description="EGF-like" evidence="9">
    <location>
        <begin position="178"/>
        <end position="216"/>
    </location>
</feature>
<keyword evidence="1 5" id="KW-0245">EGF-like domain</keyword>
<protein>
    <submittedName>
        <fullName evidence="12">Uncharacterized protein LOC110976121</fullName>
    </submittedName>
</protein>
<dbReference type="FunFam" id="2.10.25.10:FF:000038">
    <property type="entry name" value="Fibrillin 2"/>
    <property type="match status" value="2"/>
</dbReference>
<dbReference type="PANTHER" id="PTHR24050">
    <property type="entry name" value="PA14 DOMAIN-CONTAINING PROTEIN"/>
    <property type="match status" value="1"/>
</dbReference>
<dbReference type="InterPro" id="IPR009030">
    <property type="entry name" value="Growth_fac_rcpt_cys_sf"/>
</dbReference>
<dbReference type="InterPro" id="IPR035976">
    <property type="entry name" value="Sushi/SCR/CCP_sf"/>
</dbReference>
<feature type="disulfide bond" evidence="6">
    <location>
        <begin position="704"/>
        <end position="731"/>
    </location>
</feature>
<evidence type="ECO:0000256" key="4">
    <source>
        <dbReference type="ARBA" id="ARBA00023157"/>
    </source>
</evidence>
<dbReference type="Gene3D" id="2.10.70.10">
    <property type="entry name" value="Complement Module, domain 1"/>
    <property type="match status" value="1"/>
</dbReference>
<evidence type="ECO:0000313" key="12">
    <source>
        <dbReference type="RefSeq" id="XP_022084834.1"/>
    </source>
</evidence>
<dbReference type="InterPro" id="IPR018097">
    <property type="entry name" value="EGF_Ca-bd_CS"/>
</dbReference>
<sequence>MLLSSVSVLLLLVSGVCSQGSRIIGRRPGVPNLSRPVTGGGTVGLCKFGRSQYGCCYGWKRNHFGGCSPVCQDKCVHGTCVGPNRCKCDRGFTGTTCERDLNECSNRPCSHRCMNTPGSFRCYCEHGYLLLEDGTSCSRDDRCSETRCAFGCIQYEDGFTCFCPDGLALLPNGLGCTDVDECASGTAECPPGRRCKNTYGNYMCLCPAGYKFAYVNGELDCVDENECDSNRCDANAICVNVLGGFQCKCNEGYVGDGYRCIPVDTTTCLDNPCFQDVECTDRPVNPEGSVPADGTTVVKQYVCGSCPPTFVGDGETCTPTTIPVMIVAVDPAEEDLPLAEVGVRALLDRDDGQTEIVAEGTTDLNGLVTLQVPADVPLELVASKDDYVDSVKTYRVHPEGGNVVSIQMKRFDEYTSFLYRVATSKAFEFGSGGEEKNFRLSLPEGALRASDGTRVTVNYKGMDVSSPDSLSSLPDLSQVEGAPGQRLIPLGAAELSILNEQGRKLSLRKPASISFILKDYVELLGIRDTVDAYYFDPETGKWVKDGSGTITPSEDGPTWTYETDHFTWWILAIVYTPNSCLTVRTCYDSACTQPAPNIPIIISGENFILHEEFVTGASGSICADVLGDEMNQVRVLQNCTGESQLVTANPAKSGLCTDGGDACQEVTFIIPDTVPTMCPSTGAPENGVRMGTDYSLGATVSFFCDPGYQIKGSSQRLCLQCGKWSGSEPSCPLSSPDSSSVGSGEGSLDI</sequence>
<gene>
    <name evidence="12" type="primary">LOC110976121</name>
</gene>
<evidence type="ECO:0000313" key="11">
    <source>
        <dbReference type="Proteomes" id="UP000694845"/>
    </source>
</evidence>
<dbReference type="PROSITE" id="PS50026">
    <property type="entry name" value="EGF_3"/>
    <property type="match status" value="3"/>
</dbReference>
<dbReference type="RefSeq" id="XP_022084834.1">
    <property type="nucleotide sequence ID" value="XM_022229142.1"/>
</dbReference>
<feature type="chain" id="PRO_5034718478" evidence="8">
    <location>
        <begin position="19"/>
        <end position="750"/>
    </location>
</feature>
<dbReference type="Pfam" id="PF00084">
    <property type="entry name" value="Sushi"/>
    <property type="match status" value="1"/>
</dbReference>
<dbReference type="Pfam" id="PF14670">
    <property type="entry name" value="FXa_inhibition"/>
    <property type="match status" value="1"/>
</dbReference>
<dbReference type="InterPro" id="IPR001881">
    <property type="entry name" value="EGF-like_Ca-bd_dom"/>
</dbReference>
<feature type="signal peptide" evidence="8">
    <location>
        <begin position="1"/>
        <end position="18"/>
    </location>
</feature>
<dbReference type="OMA" id="SHRCMNT"/>
<dbReference type="InterPro" id="IPR049883">
    <property type="entry name" value="NOTCH1_EGF-like"/>
</dbReference>
<dbReference type="SMART" id="SM00179">
    <property type="entry name" value="EGF_CA"/>
    <property type="match status" value="4"/>
</dbReference>
<evidence type="ECO:0000256" key="6">
    <source>
        <dbReference type="PROSITE-ProRule" id="PRU00302"/>
    </source>
</evidence>
<evidence type="ECO:0000256" key="1">
    <source>
        <dbReference type="ARBA" id="ARBA00022536"/>
    </source>
</evidence>
<keyword evidence="3" id="KW-0677">Repeat</keyword>
<dbReference type="InterPro" id="IPR048530">
    <property type="entry name" value="FAM171_N"/>
</dbReference>
<dbReference type="Proteomes" id="UP000694845">
    <property type="component" value="Unplaced"/>
</dbReference>
<dbReference type="PROSITE" id="PS00022">
    <property type="entry name" value="EGF_1"/>
    <property type="match status" value="1"/>
</dbReference>
<keyword evidence="4 6" id="KW-1015">Disulfide bond</keyword>
<dbReference type="Pfam" id="PF12947">
    <property type="entry name" value="EGF_3"/>
    <property type="match status" value="1"/>
</dbReference>
<dbReference type="OrthoDB" id="10060424at2759"/>
<dbReference type="InterPro" id="IPR024731">
    <property type="entry name" value="NELL2-like_EGF"/>
</dbReference>
<keyword evidence="11" id="KW-1185">Reference proteome</keyword>
<dbReference type="CDD" id="cd00033">
    <property type="entry name" value="CCP"/>
    <property type="match status" value="1"/>
</dbReference>
<evidence type="ECO:0000256" key="8">
    <source>
        <dbReference type="SAM" id="SignalP"/>
    </source>
</evidence>
<evidence type="ECO:0000259" key="10">
    <source>
        <dbReference type="PROSITE" id="PS50923"/>
    </source>
</evidence>
<dbReference type="SUPFAM" id="SSF57196">
    <property type="entry name" value="EGF/Laminin"/>
    <property type="match status" value="1"/>
</dbReference>
<dbReference type="InterPro" id="IPR052235">
    <property type="entry name" value="Nephronectin_domain"/>
</dbReference>
<feature type="region of interest" description="Disordered" evidence="7">
    <location>
        <begin position="727"/>
        <end position="750"/>
    </location>
</feature>
<feature type="domain" description="EGF-like" evidence="9">
    <location>
        <begin position="223"/>
        <end position="261"/>
    </location>
</feature>
<comment type="caution">
    <text evidence="5">Lacks conserved residue(s) required for the propagation of feature annotation.</text>
</comment>
<organism evidence="11 12">
    <name type="scientific">Acanthaster planci</name>
    <name type="common">Crown-of-thorns starfish</name>
    <dbReference type="NCBI Taxonomy" id="133434"/>
    <lineage>
        <taxon>Eukaryota</taxon>
        <taxon>Metazoa</taxon>
        <taxon>Echinodermata</taxon>
        <taxon>Eleutherozoa</taxon>
        <taxon>Asterozoa</taxon>
        <taxon>Asteroidea</taxon>
        <taxon>Valvatacea</taxon>
        <taxon>Valvatida</taxon>
        <taxon>Acanthasteridae</taxon>
        <taxon>Acanthaster</taxon>
    </lineage>
</organism>
<reference evidence="12" key="1">
    <citation type="submission" date="2025-08" db="UniProtKB">
        <authorList>
            <consortium name="RefSeq"/>
        </authorList>
    </citation>
    <scope>IDENTIFICATION</scope>
</reference>
<feature type="domain" description="EGF-like" evidence="9">
    <location>
        <begin position="100"/>
        <end position="138"/>
    </location>
</feature>
<dbReference type="SMART" id="SM00181">
    <property type="entry name" value="EGF"/>
    <property type="match status" value="6"/>
</dbReference>
<evidence type="ECO:0000256" key="5">
    <source>
        <dbReference type="PROSITE-ProRule" id="PRU00076"/>
    </source>
</evidence>